<dbReference type="InterPro" id="IPR036938">
    <property type="entry name" value="PAP2/HPO_sf"/>
</dbReference>
<name>A0A2N9L3K2_9BACT</name>
<dbReference type="SUPFAM" id="SSF48317">
    <property type="entry name" value="Acid phosphatase/Vanadium-dependent haloperoxidase"/>
    <property type="match status" value="2"/>
</dbReference>
<accession>A0A2N9L3K2</accession>
<dbReference type="AlphaFoldDB" id="A0A2N9L3K2"/>
<dbReference type="Gene3D" id="1.10.606.20">
    <property type="match status" value="1"/>
</dbReference>
<gene>
    <name evidence="2" type="ORF">SBA5_1070017</name>
</gene>
<reference evidence="3" key="1">
    <citation type="submission" date="2018-02" db="EMBL/GenBank/DDBJ databases">
        <authorList>
            <person name="Hausmann B."/>
        </authorList>
    </citation>
    <scope>NUCLEOTIDE SEQUENCE [LARGE SCALE GENOMIC DNA]</scope>
    <source>
        <strain evidence="3">Peat soil MAG SbA5</strain>
    </source>
</reference>
<sequence length="520" mass="56005">MTSLAEILKRSVRLVPTIGLALTISSCTKSIPSGEQLGPLTPISTDANAGTWKMIVLSGPTQIPVVAPAAANDPTYLAELQSIANEQANLNDSERTAITYWGASGVLRWNEILRDMVAANDLPPEPNADGTYPAPDPNNPFSMPTYPFSNPPYAVRAYSYVAIAEYEALKVAWYYKFLYNRLQPYQNNNKIQLLMPATGLPSYPSEDAVEAGVNSTLLSKLFPTGIDEITNNVNEQQEAVLLSGRASASDWAAGFQLGQAVANIFLARANNDGMKAAAGNAAEWAQLAQNATAQGQIPWISLEIPPRPPMLPLFGQVETWILPQSGVVSVRPGPPPSTSSPQMQQELAEVKSAVENITRDQLATVYKWNDGANSVTPPGHWNAIAVPYISSARFSEVRAARTLALLNMALHDAGVTCWDTKYAYFNPRPSQLDPSIKVLVALPNFPSYISGHSDFSAAAADVLGYIFPTGAGYFNSQAQEAAMSRLYGGIHYPSDIKYGLAQGKQVADFTVNFAESDGAN</sequence>
<feature type="domain" description="Phosphatidic acid phosphatase type 2/haloperoxidase" evidence="1">
    <location>
        <begin position="406"/>
        <end position="507"/>
    </location>
</feature>
<dbReference type="Proteomes" id="UP000239735">
    <property type="component" value="Unassembled WGS sequence"/>
</dbReference>
<evidence type="ECO:0000313" key="2">
    <source>
        <dbReference type="EMBL" id="SPE17614.1"/>
    </source>
</evidence>
<organism evidence="2 3">
    <name type="scientific">Candidatus Sulfuritelmatomonas gaucii</name>
    <dbReference type="NCBI Taxonomy" id="2043161"/>
    <lineage>
        <taxon>Bacteria</taxon>
        <taxon>Pseudomonadati</taxon>
        <taxon>Acidobacteriota</taxon>
        <taxon>Terriglobia</taxon>
        <taxon>Terriglobales</taxon>
        <taxon>Acidobacteriaceae</taxon>
        <taxon>Candidatus Sulfuritelmatomonas</taxon>
    </lineage>
</organism>
<dbReference type="InterPro" id="IPR000326">
    <property type="entry name" value="PAP2/HPO"/>
</dbReference>
<proteinExistence type="predicted"/>
<protein>
    <submittedName>
        <fullName evidence="2">Phosphoesterase PA-phosphatase related protein</fullName>
    </submittedName>
</protein>
<dbReference type="Pfam" id="PF01569">
    <property type="entry name" value="PAP2"/>
    <property type="match status" value="1"/>
</dbReference>
<dbReference type="EMBL" id="OKRB01000010">
    <property type="protein sequence ID" value="SPE17614.1"/>
    <property type="molecule type" value="Genomic_DNA"/>
</dbReference>
<dbReference type="CDD" id="cd03380">
    <property type="entry name" value="PAP2_like_1"/>
    <property type="match status" value="1"/>
</dbReference>
<evidence type="ECO:0000259" key="1">
    <source>
        <dbReference type="Pfam" id="PF01569"/>
    </source>
</evidence>
<dbReference type="InterPro" id="IPR052559">
    <property type="entry name" value="V-haloperoxidase"/>
</dbReference>
<dbReference type="PANTHER" id="PTHR34599:SF2">
    <property type="entry name" value="TRAF-TYPE DOMAIN-CONTAINING PROTEIN"/>
    <property type="match status" value="1"/>
</dbReference>
<dbReference type="PANTHER" id="PTHR34599">
    <property type="entry name" value="PEROXIDASE-RELATED"/>
    <property type="match status" value="1"/>
</dbReference>
<evidence type="ECO:0000313" key="3">
    <source>
        <dbReference type="Proteomes" id="UP000239735"/>
    </source>
</evidence>
<dbReference type="OrthoDB" id="7793240at2"/>